<feature type="domain" description="SHS2" evidence="1">
    <location>
        <begin position="17"/>
        <end position="184"/>
    </location>
</feature>
<dbReference type="AlphaFoldDB" id="A0A537LF44"/>
<dbReference type="Gene3D" id="3.30.1490.300">
    <property type="match status" value="1"/>
</dbReference>
<dbReference type="CDD" id="cd24049">
    <property type="entry name" value="ASKHA_NBD_PilM"/>
    <property type="match status" value="1"/>
</dbReference>
<dbReference type="InterPro" id="IPR043129">
    <property type="entry name" value="ATPase_NBD"/>
</dbReference>
<dbReference type="PANTHER" id="PTHR32432:SF3">
    <property type="entry name" value="ETHANOLAMINE UTILIZATION PROTEIN EUTJ"/>
    <property type="match status" value="1"/>
</dbReference>
<gene>
    <name evidence="2" type="primary">pilM</name>
    <name evidence="2" type="ORF">E6H01_01975</name>
</gene>
<dbReference type="SMART" id="SM00842">
    <property type="entry name" value="FtsA"/>
    <property type="match status" value="1"/>
</dbReference>
<dbReference type="InterPro" id="IPR003494">
    <property type="entry name" value="SHS2_FtsA"/>
</dbReference>
<dbReference type="Proteomes" id="UP000319353">
    <property type="component" value="Unassembled WGS sequence"/>
</dbReference>
<proteinExistence type="predicted"/>
<dbReference type="NCBIfam" id="TIGR01175">
    <property type="entry name" value="pilM"/>
    <property type="match status" value="1"/>
</dbReference>
<organism evidence="2 3">
    <name type="scientific">Candidatus Segetimicrobium genomatis</name>
    <dbReference type="NCBI Taxonomy" id="2569760"/>
    <lineage>
        <taxon>Bacteria</taxon>
        <taxon>Bacillati</taxon>
        <taxon>Candidatus Sysuimicrobiota</taxon>
        <taxon>Candidatus Sysuimicrobiia</taxon>
        <taxon>Candidatus Sysuimicrobiales</taxon>
        <taxon>Candidatus Segetimicrobiaceae</taxon>
        <taxon>Candidatus Segetimicrobium</taxon>
    </lineage>
</organism>
<protein>
    <submittedName>
        <fullName evidence="2">Type IV pilus assembly protein PilM</fullName>
    </submittedName>
</protein>
<dbReference type="Gene3D" id="3.30.420.40">
    <property type="match status" value="2"/>
</dbReference>
<sequence length="359" mass="38575">MFAMTALRNLLPTGGATVGIDIGTRAIKVAQIRRTGKGPELQRFGIASTPRGSVEGGLVLDPQAVAQVLRGLLRTARIGARRAIIAVTGQNVLARVLRFPPIPEDEVKRAIRWEAERHLPFPVDEAVIDVQTVRQVNRDDQQQLEVLLAAAPEALVLTYIQTLENARLMVDAIEVAALAMARGLAQTPVSGTHVLVNLGASMTDVAVVHDGVPQFTRTILVGSDAVTQAISKLLKVDEAAAEEIKLRYGLGWEEWPPERAEGAYAAEMAEALSEIVTQVRRSLDFFRAQFSGVTINDMILCGGGALLRHLDRHLTGELDLPVTIGNPLDGMQPGEQLLAAQALAPQLAVATGLALRTIE</sequence>
<dbReference type="EMBL" id="VBAL01000016">
    <property type="protein sequence ID" value="TMJ06337.1"/>
    <property type="molecule type" value="Genomic_DNA"/>
</dbReference>
<dbReference type="PANTHER" id="PTHR32432">
    <property type="entry name" value="CELL DIVISION PROTEIN FTSA-RELATED"/>
    <property type="match status" value="1"/>
</dbReference>
<comment type="caution">
    <text evidence="2">The sequence shown here is derived from an EMBL/GenBank/DDBJ whole genome shotgun (WGS) entry which is preliminary data.</text>
</comment>
<name>A0A537LF44_9BACT</name>
<reference evidence="2 3" key="1">
    <citation type="journal article" date="2019" name="Nat. Microbiol.">
        <title>Mediterranean grassland soil C-N compound turnover is dependent on rainfall and depth, and is mediated by genomically divergent microorganisms.</title>
        <authorList>
            <person name="Diamond S."/>
            <person name="Andeer P.F."/>
            <person name="Li Z."/>
            <person name="Crits-Christoph A."/>
            <person name="Burstein D."/>
            <person name="Anantharaman K."/>
            <person name="Lane K.R."/>
            <person name="Thomas B.C."/>
            <person name="Pan C."/>
            <person name="Northen T.R."/>
            <person name="Banfield J.F."/>
        </authorList>
    </citation>
    <scope>NUCLEOTIDE SEQUENCE [LARGE SCALE GENOMIC DNA]</scope>
    <source>
        <strain evidence="2">NP_4</strain>
    </source>
</reference>
<dbReference type="InterPro" id="IPR050696">
    <property type="entry name" value="FtsA/MreB"/>
</dbReference>
<evidence type="ECO:0000259" key="1">
    <source>
        <dbReference type="SMART" id="SM00842"/>
    </source>
</evidence>
<evidence type="ECO:0000313" key="2">
    <source>
        <dbReference type="EMBL" id="TMJ06337.1"/>
    </source>
</evidence>
<dbReference type="SUPFAM" id="SSF53067">
    <property type="entry name" value="Actin-like ATPase domain"/>
    <property type="match status" value="2"/>
</dbReference>
<accession>A0A537LF44</accession>
<evidence type="ECO:0000313" key="3">
    <source>
        <dbReference type="Proteomes" id="UP000319353"/>
    </source>
</evidence>
<dbReference type="Pfam" id="PF11104">
    <property type="entry name" value="PilM_2"/>
    <property type="match status" value="1"/>
</dbReference>
<dbReference type="GO" id="GO:0051301">
    <property type="term" value="P:cell division"/>
    <property type="evidence" value="ECO:0007669"/>
    <property type="project" value="InterPro"/>
</dbReference>
<dbReference type="PIRSF" id="PIRSF019169">
    <property type="entry name" value="PilM"/>
    <property type="match status" value="1"/>
</dbReference>
<dbReference type="InterPro" id="IPR005883">
    <property type="entry name" value="PilM"/>
</dbReference>